<evidence type="ECO:0000313" key="2">
    <source>
        <dbReference type="EMBL" id="JAT26192.1"/>
    </source>
</evidence>
<proteinExistence type="predicted"/>
<feature type="region of interest" description="Disordered" evidence="1">
    <location>
        <begin position="200"/>
        <end position="350"/>
    </location>
</feature>
<accession>A0A1B6LRB7</accession>
<gene>
    <name evidence="2" type="ORF">g.9409</name>
</gene>
<feature type="region of interest" description="Disordered" evidence="1">
    <location>
        <begin position="88"/>
        <end position="116"/>
    </location>
</feature>
<name>A0A1B6LRB7_9HEMI</name>
<protein>
    <submittedName>
        <fullName evidence="2">Uncharacterized protein</fullName>
    </submittedName>
</protein>
<reference evidence="2" key="1">
    <citation type="submission" date="2015-11" db="EMBL/GenBank/DDBJ databases">
        <title>De novo transcriptome assembly of four potential Pierce s Disease insect vectors from Arizona vineyards.</title>
        <authorList>
            <person name="Tassone E.E."/>
        </authorList>
    </citation>
    <scope>NUCLEOTIDE SEQUENCE</scope>
</reference>
<evidence type="ECO:0000256" key="1">
    <source>
        <dbReference type="SAM" id="MobiDB-lite"/>
    </source>
</evidence>
<sequence>MSSYVHTNIMGTLDSLEDKILQLKGNYNYYSKSARSIVNRILHLKQDLMYNYHNLDSQTFSRMYNRICDLEYELDQLLGSERPPFYSGKEEVRHYPGGDRNSGKPLKTYRENKPQANNQYSVLPKEIIIRNAQRKCSPKNYRRENLPPKYEYRDQSSSDSFDEIVFYESSSTSSTSETVFLIDDHPPAKKKRIIHHKVSRFPIDVRKSKGKHKTAVRKTDSSSERPRTFQQRKKSRRRPPTKRKFSQKRNMSKKKKSSAKNKAKELDSPDSYSSKGSKGGSEIYFVQVSPSPKTGTMDQDFNKEKYKISRLRRMNSSDESKHSRKNKNRSQSKQIMGAGSKVVLNSSNRPRGFSKLKKEWKYSNKSDSDTSIESQYIKSKWKRYSNSYPERQEGNHRSYPVVVAATSNLLGSPFVENHYLNNNFPVAKEISTNEIPHFPNHFSIVGPNSPYSTSGRSSRNSKYEIVNSFYNIDIPKDHKTLSRSYTANYSKNVPTTVYAMSNNIPQENIIHDASQFNIEGSGRRANFKPKIFTHAPNEEIGSDKFEPQLIKLVKGKESTGKSNEYSNIFVSINPNGKMRSADTWKGGNTQSLNKYKTLKIPFGDDPTTQSVYITTVPEKSSNIKKMFSKDQTSLRENTYSSHHNLDSPNKNFKIHNSSVNNEKVKE</sequence>
<feature type="non-terminal residue" evidence="2">
    <location>
        <position position="666"/>
    </location>
</feature>
<organism evidence="2">
    <name type="scientific">Graphocephala atropunctata</name>
    <dbReference type="NCBI Taxonomy" id="36148"/>
    <lineage>
        <taxon>Eukaryota</taxon>
        <taxon>Metazoa</taxon>
        <taxon>Ecdysozoa</taxon>
        <taxon>Arthropoda</taxon>
        <taxon>Hexapoda</taxon>
        <taxon>Insecta</taxon>
        <taxon>Pterygota</taxon>
        <taxon>Neoptera</taxon>
        <taxon>Paraneoptera</taxon>
        <taxon>Hemiptera</taxon>
        <taxon>Auchenorrhyncha</taxon>
        <taxon>Membracoidea</taxon>
        <taxon>Cicadellidae</taxon>
        <taxon>Cicadellinae</taxon>
        <taxon>Cicadellini</taxon>
        <taxon>Graphocephala</taxon>
    </lineage>
</organism>
<feature type="compositionally biased region" description="Basic and acidic residues" evidence="1">
    <location>
        <begin position="88"/>
        <end position="97"/>
    </location>
</feature>
<dbReference type="AlphaFoldDB" id="A0A1B6LRB7"/>
<feature type="compositionally biased region" description="Basic and acidic residues" evidence="1">
    <location>
        <begin position="217"/>
        <end position="227"/>
    </location>
</feature>
<feature type="compositionally biased region" description="Polar residues" evidence="1">
    <location>
        <begin position="288"/>
        <end position="299"/>
    </location>
</feature>
<feature type="compositionally biased region" description="Basic residues" evidence="1">
    <location>
        <begin position="230"/>
        <end position="261"/>
    </location>
</feature>
<dbReference type="EMBL" id="GEBQ01013785">
    <property type="protein sequence ID" value="JAT26192.1"/>
    <property type="molecule type" value="Transcribed_RNA"/>
</dbReference>
<feature type="region of interest" description="Disordered" evidence="1">
    <location>
        <begin position="633"/>
        <end position="666"/>
    </location>
</feature>